<protein>
    <recommendedName>
        <fullName evidence="3">VOC domain-containing protein</fullName>
    </recommendedName>
</protein>
<dbReference type="InterPro" id="IPR029068">
    <property type="entry name" value="Glyas_Bleomycin-R_OHBP_Dase"/>
</dbReference>
<evidence type="ECO:0000313" key="1">
    <source>
        <dbReference type="EMBL" id="RDW64884.1"/>
    </source>
</evidence>
<dbReference type="Proteomes" id="UP000256645">
    <property type="component" value="Unassembled WGS sequence"/>
</dbReference>
<dbReference type="Pfam" id="PF13669">
    <property type="entry name" value="Glyoxalase_4"/>
    <property type="match status" value="1"/>
</dbReference>
<dbReference type="SUPFAM" id="SSF54593">
    <property type="entry name" value="Glyoxalase/Bleomycin resistance protein/Dihydroxybiphenyl dioxygenase"/>
    <property type="match status" value="1"/>
</dbReference>
<proteinExistence type="predicted"/>
<reference evidence="1 2" key="1">
    <citation type="journal article" date="2018" name="IMA Fungus">
        <title>IMA Genome-F 9: Draft genome sequence of Annulohypoxylon stygium, Aspergillus mulundensis, Berkeleyomyces basicola (syn. Thielaviopsis basicola), Ceratocystis smalleyi, two Cercospora beticola strains, Coleophoma cylindrospora, Fusarium fracticaudum, Phialophora cf. hyalina, and Morchella septimelata.</title>
        <authorList>
            <person name="Wingfield B.D."/>
            <person name="Bills G.F."/>
            <person name="Dong Y."/>
            <person name="Huang W."/>
            <person name="Nel W.J."/>
            <person name="Swalarsk-Parry B.S."/>
            <person name="Vaghefi N."/>
            <person name="Wilken P.M."/>
            <person name="An Z."/>
            <person name="de Beer Z.W."/>
            <person name="De Vos L."/>
            <person name="Chen L."/>
            <person name="Duong T.A."/>
            <person name="Gao Y."/>
            <person name="Hammerbacher A."/>
            <person name="Kikkert J.R."/>
            <person name="Li Y."/>
            <person name="Li H."/>
            <person name="Li K."/>
            <person name="Li Q."/>
            <person name="Liu X."/>
            <person name="Ma X."/>
            <person name="Naidoo K."/>
            <person name="Pethybridge S.J."/>
            <person name="Sun J."/>
            <person name="Steenkamp E.T."/>
            <person name="van der Nest M.A."/>
            <person name="van Wyk S."/>
            <person name="Wingfield M.J."/>
            <person name="Xiong C."/>
            <person name="Yue Q."/>
            <person name="Zhang X."/>
        </authorList>
    </citation>
    <scope>NUCLEOTIDE SEQUENCE [LARGE SCALE GENOMIC DNA]</scope>
    <source>
        <strain evidence="1 2">BP6252</strain>
    </source>
</reference>
<dbReference type="OrthoDB" id="504708at2759"/>
<name>A0A3D8QTN5_9HELO</name>
<organism evidence="1 2">
    <name type="scientific">Coleophoma cylindrospora</name>
    <dbReference type="NCBI Taxonomy" id="1849047"/>
    <lineage>
        <taxon>Eukaryota</taxon>
        <taxon>Fungi</taxon>
        <taxon>Dikarya</taxon>
        <taxon>Ascomycota</taxon>
        <taxon>Pezizomycotina</taxon>
        <taxon>Leotiomycetes</taxon>
        <taxon>Helotiales</taxon>
        <taxon>Dermateaceae</taxon>
        <taxon>Coleophoma</taxon>
    </lineage>
</organism>
<evidence type="ECO:0008006" key="3">
    <source>
        <dbReference type="Google" id="ProtNLM"/>
    </source>
</evidence>
<sequence>MATTASTTSSLKPFLGNPIEICVVTKDYKRTIAGLTALGIGPWRVYTFTPTNTTNQTYYGQSSAFTMKVCFAEFAAAGNPNQDGHTSTTTHSDSSSGAASPMVYEVIQPISGANIFQEFLDAHGEGIHHIAYNCNDIPFAERIREFEARGWRFAQGGSWMGRNHFAFFVEDGPVDRTGTCFETISFPADWEYAEPEEWFPSRTA</sequence>
<gene>
    <name evidence="1" type="ORF">BP6252_10535</name>
</gene>
<dbReference type="Gene3D" id="3.10.180.10">
    <property type="entry name" value="2,3-Dihydroxybiphenyl 1,2-Dioxygenase, domain 1"/>
    <property type="match status" value="1"/>
</dbReference>
<dbReference type="AlphaFoldDB" id="A0A3D8QTN5"/>
<accession>A0A3D8QTN5</accession>
<evidence type="ECO:0000313" key="2">
    <source>
        <dbReference type="Proteomes" id="UP000256645"/>
    </source>
</evidence>
<keyword evidence="2" id="KW-1185">Reference proteome</keyword>
<dbReference type="EMBL" id="PDLM01000012">
    <property type="protein sequence ID" value="RDW64884.1"/>
    <property type="molecule type" value="Genomic_DNA"/>
</dbReference>
<comment type="caution">
    <text evidence="1">The sequence shown here is derived from an EMBL/GenBank/DDBJ whole genome shotgun (WGS) entry which is preliminary data.</text>
</comment>